<dbReference type="InterPro" id="IPR001138">
    <property type="entry name" value="Zn2Cys6_DnaBD"/>
</dbReference>
<keyword evidence="5" id="KW-1185">Reference proteome</keyword>
<feature type="compositionally biased region" description="Basic residues" evidence="2">
    <location>
        <begin position="59"/>
        <end position="69"/>
    </location>
</feature>
<dbReference type="SUPFAM" id="SSF57701">
    <property type="entry name" value="Zn2/Cys6 DNA-binding domain"/>
    <property type="match status" value="1"/>
</dbReference>
<evidence type="ECO:0000256" key="1">
    <source>
        <dbReference type="ARBA" id="ARBA00023242"/>
    </source>
</evidence>
<reference evidence="4 5" key="1">
    <citation type="submission" date="2016-07" db="EMBL/GenBank/DDBJ databases">
        <title>Multiple horizontal gene transfer events from other fungi enriched the ability of initially mycotrophic Trichoderma (Ascomycota) to feed on dead plant biomass.</title>
        <authorList>
            <consortium name="DOE Joint Genome Institute"/>
            <person name="Aerts A."/>
            <person name="Atanasova L."/>
            <person name="Chenthamara K."/>
            <person name="Zhang J."/>
            <person name="Grujic M."/>
            <person name="Henrissat B."/>
            <person name="Kuo A."/>
            <person name="Salamov A."/>
            <person name="Lipzen A."/>
            <person name="Labutti K."/>
            <person name="Barry K."/>
            <person name="Miao Y."/>
            <person name="Rahimi M.J."/>
            <person name="Shen Q."/>
            <person name="Grigoriev I.V."/>
            <person name="Kubicek C.P."/>
            <person name="Druzhinina I.S."/>
        </authorList>
    </citation>
    <scope>NUCLEOTIDE SEQUENCE [LARGE SCALE GENOMIC DNA]</scope>
    <source>
        <strain evidence="4 5">CBS 433.97</strain>
    </source>
</reference>
<dbReference type="CDD" id="cd00067">
    <property type="entry name" value="GAL4"/>
    <property type="match status" value="1"/>
</dbReference>
<dbReference type="GO" id="GO:0000981">
    <property type="term" value="F:DNA-binding transcription factor activity, RNA polymerase II-specific"/>
    <property type="evidence" value="ECO:0007669"/>
    <property type="project" value="InterPro"/>
</dbReference>
<feature type="region of interest" description="Disordered" evidence="2">
    <location>
        <begin position="59"/>
        <end position="80"/>
    </location>
</feature>
<dbReference type="SMART" id="SM00066">
    <property type="entry name" value="GAL4"/>
    <property type="match status" value="1"/>
</dbReference>
<dbReference type="Pfam" id="PF00172">
    <property type="entry name" value="Zn_clus"/>
    <property type="match status" value="1"/>
</dbReference>
<dbReference type="OrthoDB" id="4220372at2759"/>
<dbReference type="PROSITE" id="PS00463">
    <property type="entry name" value="ZN2_CY6_FUNGAL_1"/>
    <property type="match status" value="1"/>
</dbReference>
<sequence length="520" mass="58519">MAKHGPSRGCDICKLRKIKCDLRHPTCSQCQKAKWTCPGVPSHAEFIFRNQTDIVVRNSQRKRSVKTRGQKTDTSQIHDLPPPLQDRAVAFFIHQYVSGTFDSSASVQRRGIHEYLPDLLQQARDKGPLGTITAAAGLAALANVGKSTGWKSQAYGLYGTAICQLQAHLSDPDRMRSDETLGAIMLMSIFEVGFAHLQRPPLTYCQVIASADMDSMKSFSNHIIAAARCIDLRGPGQFYNGGKTSARLFVQLRRIITMTCHQLQEPIPHPLQKWSSWAECANSEVEPTSNRFSELNGRLALARAEIKHKSITCPAVLSAILLPIDEMFEDWRRTLPASWAFKSYHSLPSANGQVKDYMLQYDIYPDLYIASMWNSYRCIRLLIHESIIAAIMKCNSREHKERLHGSLRVLKAMADEVCHSVPYHLKLHRNSDGRPSDPICSEDGEKLPIPGGYLLFWPLFLSGMLRATPKDQREWIASTLRYIGQQMGIQLALFMASALEKVESSFSSSETWFIGEFYPS</sequence>
<dbReference type="EMBL" id="KZ679271">
    <property type="protein sequence ID" value="PTB36177.1"/>
    <property type="molecule type" value="Genomic_DNA"/>
</dbReference>
<evidence type="ECO:0000256" key="2">
    <source>
        <dbReference type="SAM" id="MobiDB-lite"/>
    </source>
</evidence>
<dbReference type="PANTHER" id="PTHR38791">
    <property type="entry name" value="ZN(II)2CYS6 TRANSCRIPTION FACTOR (EUROFUNG)-RELATED-RELATED"/>
    <property type="match status" value="1"/>
</dbReference>
<organism evidence="4 5">
    <name type="scientific">Trichoderma asperellum (strain ATCC 204424 / CBS 433.97 / NBRC 101777)</name>
    <dbReference type="NCBI Taxonomy" id="1042311"/>
    <lineage>
        <taxon>Eukaryota</taxon>
        <taxon>Fungi</taxon>
        <taxon>Dikarya</taxon>
        <taxon>Ascomycota</taxon>
        <taxon>Pezizomycotina</taxon>
        <taxon>Sordariomycetes</taxon>
        <taxon>Hypocreomycetidae</taxon>
        <taxon>Hypocreales</taxon>
        <taxon>Hypocreaceae</taxon>
        <taxon>Trichoderma</taxon>
    </lineage>
</organism>
<dbReference type="GO" id="GO:0008270">
    <property type="term" value="F:zinc ion binding"/>
    <property type="evidence" value="ECO:0007669"/>
    <property type="project" value="InterPro"/>
</dbReference>
<gene>
    <name evidence="4" type="ORF">M441DRAFT_203320</name>
</gene>
<dbReference type="PROSITE" id="PS50048">
    <property type="entry name" value="ZN2_CY6_FUNGAL_2"/>
    <property type="match status" value="1"/>
</dbReference>
<protein>
    <recommendedName>
        <fullName evidence="3">Zn(2)-C6 fungal-type domain-containing protein</fullName>
    </recommendedName>
</protein>
<dbReference type="PANTHER" id="PTHR38791:SF5">
    <property type="entry name" value="TRANSCRIPTION FACTOR DBAG-RELATED"/>
    <property type="match status" value="1"/>
</dbReference>
<keyword evidence="1" id="KW-0539">Nucleus</keyword>
<accession>A0A2T3YUF8</accession>
<proteinExistence type="predicted"/>
<dbReference type="STRING" id="1042311.A0A2T3YUF8"/>
<feature type="domain" description="Zn(2)-C6 fungal-type" evidence="3">
    <location>
        <begin position="9"/>
        <end position="37"/>
    </location>
</feature>
<dbReference type="InterPro" id="IPR053175">
    <property type="entry name" value="DHMBA_Reg_Transcription_Factor"/>
</dbReference>
<dbReference type="Gene3D" id="4.10.240.10">
    <property type="entry name" value="Zn(2)-C6 fungal-type DNA-binding domain"/>
    <property type="match status" value="1"/>
</dbReference>
<dbReference type="AlphaFoldDB" id="A0A2T3YUF8"/>
<evidence type="ECO:0000313" key="4">
    <source>
        <dbReference type="EMBL" id="PTB36177.1"/>
    </source>
</evidence>
<evidence type="ECO:0000259" key="3">
    <source>
        <dbReference type="PROSITE" id="PS50048"/>
    </source>
</evidence>
<dbReference type="Proteomes" id="UP000240493">
    <property type="component" value="Unassembled WGS sequence"/>
</dbReference>
<name>A0A2T3YUF8_TRIA4</name>
<dbReference type="InterPro" id="IPR036864">
    <property type="entry name" value="Zn2-C6_fun-type_DNA-bd_sf"/>
</dbReference>
<evidence type="ECO:0000313" key="5">
    <source>
        <dbReference type="Proteomes" id="UP000240493"/>
    </source>
</evidence>